<accession>A0AAP6L3A4</accession>
<organism evidence="1 2">
    <name type="scientific">Aeromonas media</name>
    <dbReference type="NCBI Taxonomy" id="651"/>
    <lineage>
        <taxon>Bacteria</taxon>
        <taxon>Pseudomonadati</taxon>
        <taxon>Pseudomonadota</taxon>
        <taxon>Gammaproteobacteria</taxon>
        <taxon>Aeromonadales</taxon>
        <taxon>Aeromonadaceae</taxon>
        <taxon>Aeromonas</taxon>
    </lineage>
</organism>
<gene>
    <name evidence="1" type="ORF">SJS82_21775</name>
</gene>
<sequence>HNAALADELARDANRRVEQGLALFAESIQANGRMTGSLENAATVVARLKSQSEQIGKVIEVIQSISEQT</sequence>
<proteinExistence type="predicted"/>
<dbReference type="EMBL" id="JAWZXF010000048">
    <property type="protein sequence ID" value="MDX7924535.1"/>
    <property type="molecule type" value="Genomic_DNA"/>
</dbReference>
<name>A0AAP6L3A4_AERME</name>
<evidence type="ECO:0000313" key="1">
    <source>
        <dbReference type="EMBL" id="MDX7924535.1"/>
    </source>
</evidence>
<protein>
    <submittedName>
        <fullName evidence="1">Methyl-accepting chemotaxis protein</fullName>
    </submittedName>
</protein>
<reference evidence="1" key="1">
    <citation type="submission" date="2023-11" db="EMBL/GenBank/DDBJ databases">
        <title>WGS of Aeromonas in Northern Israel.</title>
        <authorList>
            <person name="Hershko Y."/>
        </authorList>
    </citation>
    <scope>NUCLEOTIDE SEQUENCE</scope>
    <source>
        <strain evidence="1">02297</strain>
    </source>
</reference>
<feature type="non-terminal residue" evidence="1">
    <location>
        <position position="1"/>
    </location>
</feature>
<dbReference type="SUPFAM" id="SSF58104">
    <property type="entry name" value="Methyl-accepting chemotaxis protein (MCP) signaling domain"/>
    <property type="match status" value="1"/>
</dbReference>
<feature type="non-terminal residue" evidence="1">
    <location>
        <position position="69"/>
    </location>
</feature>
<dbReference type="AlphaFoldDB" id="A0AAP6L3A4"/>
<dbReference type="Proteomes" id="UP001285835">
    <property type="component" value="Unassembled WGS sequence"/>
</dbReference>
<evidence type="ECO:0000313" key="2">
    <source>
        <dbReference type="Proteomes" id="UP001285835"/>
    </source>
</evidence>
<dbReference type="Gene3D" id="1.10.287.950">
    <property type="entry name" value="Methyl-accepting chemotaxis protein"/>
    <property type="match status" value="1"/>
</dbReference>
<comment type="caution">
    <text evidence="1">The sequence shown here is derived from an EMBL/GenBank/DDBJ whole genome shotgun (WGS) entry which is preliminary data.</text>
</comment>